<evidence type="ECO:0000313" key="2">
    <source>
        <dbReference type="EMBL" id="GLI56198.1"/>
    </source>
</evidence>
<sequence>MFKIKKFKELSVDELYKILALRSEVFVVEQNCVYNDIDGKDLKSTHMWIQEKGKIVAYIRLVDRGVSYDEASIGRVLVAKDERGRGLAKKIMREGIKYLTERSAEKKITIGAQEYLKSFYQNLGFVEISDVYDEDGIPHLDMQYNCEFF</sequence>
<reference evidence="2" key="1">
    <citation type="submission" date="2022-12" db="EMBL/GenBank/DDBJ databases">
        <title>Reference genome sequencing for broad-spectrum identification of bacterial and archaeal isolates by mass spectrometry.</title>
        <authorList>
            <person name="Sekiguchi Y."/>
            <person name="Tourlousse D.M."/>
        </authorList>
    </citation>
    <scope>NUCLEOTIDE SEQUENCE</scope>
    <source>
        <strain evidence="2">10succ1</strain>
    </source>
</reference>
<gene>
    <name evidence="2" type="ORF">PM10SUCC1_17120</name>
</gene>
<dbReference type="Pfam" id="PF13673">
    <property type="entry name" value="Acetyltransf_10"/>
    <property type="match status" value="1"/>
</dbReference>
<dbReference type="InterPro" id="IPR039143">
    <property type="entry name" value="GNPNAT1-like"/>
</dbReference>
<dbReference type="Proteomes" id="UP001144471">
    <property type="component" value="Unassembled WGS sequence"/>
</dbReference>
<dbReference type="RefSeq" id="WP_281835174.1">
    <property type="nucleotide sequence ID" value="NZ_BSDY01000007.1"/>
</dbReference>
<feature type="domain" description="N-acetyltransferase" evidence="1">
    <location>
        <begin position="5"/>
        <end position="147"/>
    </location>
</feature>
<evidence type="ECO:0000259" key="1">
    <source>
        <dbReference type="PROSITE" id="PS51186"/>
    </source>
</evidence>
<dbReference type="InterPro" id="IPR000182">
    <property type="entry name" value="GNAT_dom"/>
</dbReference>
<dbReference type="Gene3D" id="3.40.630.30">
    <property type="match status" value="1"/>
</dbReference>
<accession>A0A9W6GJA3</accession>
<dbReference type="InterPro" id="IPR016181">
    <property type="entry name" value="Acyl_CoA_acyltransferase"/>
</dbReference>
<protein>
    <submittedName>
        <fullName evidence="2">Acetyltransferase</fullName>
    </submittedName>
</protein>
<dbReference type="PROSITE" id="PS51186">
    <property type="entry name" value="GNAT"/>
    <property type="match status" value="1"/>
</dbReference>
<dbReference type="EMBL" id="BSDY01000007">
    <property type="protein sequence ID" value="GLI56198.1"/>
    <property type="molecule type" value="Genomic_DNA"/>
</dbReference>
<dbReference type="AlphaFoldDB" id="A0A9W6GJA3"/>
<organism evidence="2 3">
    <name type="scientific">Propionigenium maris DSM 9537</name>
    <dbReference type="NCBI Taxonomy" id="1123000"/>
    <lineage>
        <taxon>Bacteria</taxon>
        <taxon>Fusobacteriati</taxon>
        <taxon>Fusobacteriota</taxon>
        <taxon>Fusobacteriia</taxon>
        <taxon>Fusobacteriales</taxon>
        <taxon>Fusobacteriaceae</taxon>
        <taxon>Propionigenium</taxon>
    </lineage>
</organism>
<evidence type="ECO:0000313" key="3">
    <source>
        <dbReference type="Proteomes" id="UP001144471"/>
    </source>
</evidence>
<dbReference type="CDD" id="cd04301">
    <property type="entry name" value="NAT_SF"/>
    <property type="match status" value="1"/>
</dbReference>
<keyword evidence="3" id="KW-1185">Reference proteome</keyword>
<dbReference type="PANTHER" id="PTHR13355">
    <property type="entry name" value="GLUCOSAMINE 6-PHOSPHATE N-ACETYLTRANSFERASE"/>
    <property type="match status" value="1"/>
</dbReference>
<dbReference type="PANTHER" id="PTHR13355:SF11">
    <property type="entry name" value="GLUCOSAMINE 6-PHOSPHATE N-ACETYLTRANSFERASE"/>
    <property type="match status" value="1"/>
</dbReference>
<proteinExistence type="predicted"/>
<dbReference type="SUPFAM" id="SSF55729">
    <property type="entry name" value="Acyl-CoA N-acyltransferases (Nat)"/>
    <property type="match status" value="1"/>
</dbReference>
<comment type="caution">
    <text evidence="2">The sequence shown here is derived from an EMBL/GenBank/DDBJ whole genome shotgun (WGS) entry which is preliminary data.</text>
</comment>
<name>A0A9W6GJA3_9FUSO</name>
<dbReference type="GO" id="GO:0004343">
    <property type="term" value="F:glucosamine 6-phosphate N-acetyltransferase activity"/>
    <property type="evidence" value="ECO:0007669"/>
    <property type="project" value="TreeGrafter"/>
</dbReference>